<gene>
    <name evidence="6" type="ORF">ACJDUH_18085</name>
</gene>
<evidence type="ECO:0000256" key="1">
    <source>
        <dbReference type="ARBA" id="ARBA00004196"/>
    </source>
</evidence>
<comment type="subcellular location">
    <subcellularLocation>
        <location evidence="1">Cell envelope</location>
    </subcellularLocation>
</comment>
<evidence type="ECO:0000313" key="7">
    <source>
        <dbReference type="Proteomes" id="UP001623661"/>
    </source>
</evidence>
<comment type="caution">
    <text evidence="6">The sequence shown here is derived from an EMBL/GenBank/DDBJ whole genome shotgun (WGS) entry which is preliminary data.</text>
</comment>
<feature type="domain" description="Periplasmic binding protein" evidence="5">
    <location>
        <begin position="51"/>
        <end position="342"/>
    </location>
</feature>
<evidence type="ECO:0000259" key="5">
    <source>
        <dbReference type="Pfam" id="PF13407"/>
    </source>
</evidence>
<dbReference type="Proteomes" id="UP001623661">
    <property type="component" value="Unassembled WGS sequence"/>
</dbReference>
<dbReference type="EMBL" id="JBJHZY010000005">
    <property type="protein sequence ID" value="MFL0269990.1"/>
    <property type="molecule type" value="Genomic_DNA"/>
</dbReference>
<organism evidence="6 7">
    <name type="scientific">Candidatus Clostridium radicumherbarum</name>
    <dbReference type="NCBI Taxonomy" id="3381662"/>
    <lineage>
        <taxon>Bacteria</taxon>
        <taxon>Bacillati</taxon>
        <taxon>Bacillota</taxon>
        <taxon>Clostridia</taxon>
        <taxon>Eubacteriales</taxon>
        <taxon>Clostridiaceae</taxon>
        <taxon>Clostridium</taxon>
    </lineage>
</organism>
<keyword evidence="7" id="KW-1185">Reference proteome</keyword>
<name>A0ABW8TWU7_9CLOT</name>
<protein>
    <submittedName>
        <fullName evidence="6">Substrate-binding domain-containing protein</fullName>
    </submittedName>
</protein>
<feature type="chain" id="PRO_5045302080" evidence="4">
    <location>
        <begin position="27"/>
        <end position="374"/>
    </location>
</feature>
<evidence type="ECO:0000256" key="2">
    <source>
        <dbReference type="ARBA" id="ARBA00007639"/>
    </source>
</evidence>
<evidence type="ECO:0000313" key="6">
    <source>
        <dbReference type="EMBL" id="MFL0269990.1"/>
    </source>
</evidence>
<reference evidence="6 7" key="1">
    <citation type="submission" date="2024-11" db="EMBL/GenBank/DDBJ databases">
        <authorList>
            <person name="Heng Y.C."/>
            <person name="Lim A.C.H."/>
            <person name="Lee J.K.Y."/>
            <person name="Kittelmann S."/>
        </authorList>
    </citation>
    <scope>NUCLEOTIDE SEQUENCE [LARGE SCALE GENOMIC DNA]</scope>
    <source>
        <strain evidence="6 7">WILCCON 0202</strain>
    </source>
</reference>
<evidence type="ECO:0000256" key="4">
    <source>
        <dbReference type="SAM" id="SignalP"/>
    </source>
</evidence>
<keyword evidence="3 4" id="KW-0732">Signal</keyword>
<dbReference type="InterPro" id="IPR028082">
    <property type="entry name" value="Peripla_BP_I"/>
</dbReference>
<dbReference type="RefSeq" id="WP_406766616.1">
    <property type="nucleotide sequence ID" value="NZ_JBJHZY010000005.1"/>
</dbReference>
<sequence>MKRFKTRKLVALSLALALAMSSVLLGCSNSSGKNGKDGDLGTGKSGGTKEIAVMVPSADHGWTGAVLTYAQDRAKELNADASLKDKYTVKVYAAKDVENQIQQVDDLLADSGKLAGIVILPYDNGLQATLEKIAAAKVPFVQYDRVISSPAIDAKVVANVKGDNKGIGYETAKRFIKNGLSKNDYVYEMIGDNSSVPELRSNGFRAYLKEQGWTDAEINAVVVKSPATGWSRDKGKELFESWFASSQCDTSKKLWIYTHDDEIAMGVLESLNGSALDATKKAAFLGQLKTLSASSGLAEMYAVLKDTHKTIKRPTSYDLFSVTYDPAMIQEAIKVMVDYLGGATNIKQDYVIPVSVVDKDNVNNFKPFGTYSGK</sequence>
<dbReference type="PANTHER" id="PTHR46847">
    <property type="entry name" value="D-ALLOSE-BINDING PERIPLASMIC PROTEIN-RELATED"/>
    <property type="match status" value="1"/>
</dbReference>
<feature type="signal peptide" evidence="4">
    <location>
        <begin position="1"/>
        <end position="26"/>
    </location>
</feature>
<dbReference type="PROSITE" id="PS51257">
    <property type="entry name" value="PROKAR_LIPOPROTEIN"/>
    <property type="match status" value="1"/>
</dbReference>
<dbReference type="SUPFAM" id="SSF53822">
    <property type="entry name" value="Periplasmic binding protein-like I"/>
    <property type="match status" value="1"/>
</dbReference>
<dbReference type="Gene3D" id="3.40.50.2300">
    <property type="match status" value="2"/>
</dbReference>
<evidence type="ECO:0000256" key="3">
    <source>
        <dbReference type="ARBA" id="ARBA00022729"/>
    </source>
</evidence>
<proteinExistence type="inferred from homology"/>
<dbReference type="PANTHER" id="PTHR46847:SF1">
    <property type="entry name" value="D-ALLOSE-BINDING PERIPLASMIC PROTEIN-RELATED"/>
    <property type="match status" value="1"/>
</dbReference>
<comment type="similarity">
    <text evidence="2">Belongs to the bacterial solute-binding protein 2 family.</text>
</comment>
<accession>A0ABW8TWU7</accession>
<dbReference type="InterPro" id="IPR025997">
    <property type="entry name" value="SBP_2_dom"/>
</dbReference>
<dbReference type="Pfam" id="PF13407">
    <property type="entry name" value="Peripla_BP_4"/>
    <property type="match status" value="1"/>
</dbReference>